<proteinExistence type="predicted"/>
<sequence>MAALDSLIQEHHLSSLKGAACVTVAHRWCNVRPSSPDGSHTCPPGRLRGRCSVGDSPSARSLVPSSLPRSDTRR</sequence>
<evidence type="ECO:0000313" key="3">
    <source>
        <dbReference type="Proteomes" id="UP000314294"/>
    </source>
</evidence>
<evidence type="ECO:0000256" key="1">
    <source>
        <dbReference type="SAM" id="MobiDB-lite"/>
    </source>
</evidence>
<feature type="compositionally biased region" description="Polar residues" evidence="1">
    <location>
        <begin position="63"/>
        <end position="74"/>
    </location>
</feature>
<protein>
    <submittedName>
        <fullName evidence="2">Uncharacterized protein</fullName>
    </submittedName>
</protein>
<name>A0A4Z2HYT8_9TELE</name>
<keyword evidence="3" id="KW-1185">Reference proteome</keyword>
<feature type="region of interest" description="Disordered" evidence="1">
    <location>
        <begin position="52"/>
        <end position="74"/>
    </location>
</feature>
<gene>
    <name evidence="2" type="ORF">EYF80_018962</name>
</gene>
<dbReference type="Proteomes" id="UP000314294">
    <property type="component" value="Unassembled WGS sequence"/>
</dbReference>
<reference evidence="2 3" key="1">
    <citation type="submission" date="2019-03" db="EMBL/GenBank/DDBJ databases">
        <title>First draft genome of Liparis tanakae, snailfish: a comprehensive survey of snailfish specific genes.</title>
        <authorList>
            <person name="Kim W."/>
            <person name="Song I."/>
            <person name="Jeong J.-H."/>
            <person name="Kim D."/>
            <person name="Kim S."/>
            <person name="Ryu S."/>
            <person name="Song J.Y."/>
            <person name="Lee S.K."/>
        </authorList>
    </citation>
    <scope>NUCLEOTIDE SEQUENCE [LARGE SCALE GENOMIC DNA]</scope>
    <source>
        <tissue evidence="2">Muscle</tissue>
    </source>
</reference>
<accession>A0A4Z2HYT8</accession>
<organism evidence="2 3">
    <name type="scientific">Liparis tanakae</name>
    <name type="common">Tanaka's snailfish</name>
    <dbReference type="NCBI Taxonomy" id="230148"/>
    <lineage>
        <taxon>Eukaryota</taxon>
        <taxon>Metazoa</taxon>
        <taxon>Chordata</taxon>
        <taxon>Craniata</taxon>
        <taxon>Vertebrata</taxon>
        <taxon>Euteleostomi</taxon>
        <taxon>Actinopterygii</taxon>
        <taxon>Neopterygii</taxon>
        <taxon>Teleostei</taxon>
        <taxon>Neoteleostei</taxon>
        <taxon>Acanthomorphata</taxon>
        <taxon>Eupercaria</taxon>
        <taxon>Perciformes</taxon>
        <taxon>Cottioidei</taxon>
        <taxon>Cottales</taxon>
        <taxon>Liparidae</taxon>
        <taxon>Liparis</taxon>
    </lineage>
</organism>
<evidence type="ECO:0000313" key="2">
    <source>
        <dbReference type="EMBL" id="TNN70828.1"/>
    </source>
</evidence>
<dbReference type="AlphaFoldDB" id="A0A4Z2HYT8"/>
<dbReference type="EMBL" id="SRLO01000158">
    <property type="protein sequence ID" value="TNN70828.1"/>
    <property type="molecule type" value="Genomic_DNA"/>
</dbReference>
<comment type="caution">
    <text evidence="2">The sequence shown here is derived from an EMBL/GenBank/DDBJ whole genome shotgun (WGS) entry which is preliminary data.</text>
</comment>